<proteinExistence type="predicted"/>
<keyword evidence="2" id="KW-1133">Transmembrane helix</keyword>
<name>A0A7K1KLJ3_9BACT</name>
<organism evidence="3 4">
    <name type="scientific">Pseudodesulfovibrio alkaliphilus</name>
    <dbReference type="NCBI Taxonomy" id="2661613"/>
    <lineage>
        <taxon>Bacteria</taxon>
        <taxon>Pseudomonadati</taxon>
        <taxon>Thermodesulfobacteriota</taxon>
        <taxon>Desulfovibrionia</taxon>
        <taxon>Desulfovibrionales</taxon>
        <taxon>Desulfovibrionaceae</taxon>
    </lineage>
</organism>
<gene>
    <name evidence="3" type="ORF">GKC30_04790</name>
</gene>
<reference evidence="3 4" key="1">
    <citation type="submission" date="2019-11" db="EMBL/GenBank/DDBJ databases">
        <title>Pseudodesulfovibrio alkaliphilus, sp. nov., an alkaliphilic sulfate-reducing bacteria from mud volcano of Taman peninsula, Russia.</title>
        <authorList>
            <person name="Frolova A."/>
            <person name="Merkel A.Y."/>
            <person name="Slobodkin A.I."/>
        </authorList>
    </citation>
    <scope>NUCLEOTIDE SEQUENCE [LARGE SCALE GENOMIC DNA]</scope>
    <source>
        <strain evidence="3 4">F-1</strain>
    </source>
</reference>
<dbReference type="RefSeq" id="WP_155932619.1">
    <property type="nucleotide sequence ID" value="NZ_WODC01000002.1"/>
</dbReference>
<feature type="compositionally biased region" description="Basic and acidic residues" evidence="1">
    <location>
        <begin position="48"/>
        <end position="59"/>
    </location>
</feature>
<dbReference type="AlphaFoldDB" id="A0A7K1KLJ3"/>
<dbReference type="EMBL" id="WODC01000002">
    <property type="protein sequence ID" value="MUM76948.1"/>
    <property type="molecule type" value="Genomic_DNA"/>
</dbReference>
<feature type="region of interest" description="Disordered" evidence="1">
    <location>
        <begin position="40"/>
        <end position="59"/>
    </location>
</feature>
<keyword evidence="4" id="KW-1185">Reference proteome</keyword>
<evidence type="ECO:0000313" key="4">
    <source>
        <dbReference type="Proteomes" id="UP000461162"/>
    </source>
</evidence>
<protein>
    <submittedName>
        <fullName evidence="3">FeoB-associated Cys-rich membrane protein</fullName>
    </submittedName>
</protein>
<evidence type="ECO:0000313" key="3">
    <source>
        <dbReference type="EMBL" id="MUM76948.1"/>
    </source>
</evidence>
<feature type="transmembrane region" description="Helical" evidence="2">
    <location>
        <begin position="6"/>
        <end position="23"/>
    </location>
</feature>
<dbReference type="Proteomes" id="UP000461162">
    <property type="component" value="Unassembled WGS sequence"/>
</dbReference>
<keyword evidence="2" id="KW-0812">Transmembrane</keyword>
<comment type="caution">
    <text evidence="3">The sequence shown here is derived from an EMBL/GenBank/DDBJ whole genome shotgun (WGS) entry which is preliminary data.</text>
</comment>
<dbReference type="Pfam" id="PF12669">
    <property type="entry name" value="FeoB_associated"/>
    <property type="match status" value="1"/>
</dbReference>
<accession>A0A7K1KLJ3</accession>
<evidence type="ECO:0000256" key="2">
    <source>
        <dbReference type="SAM" id="Phobius"/>
    </source>
</evidence>
<keyword evidence="2" id="KW-0472">Membrane</keyword>
<sequence>MLDTLVVGAIVLVAAVYVGRRIFNQFFTKTPSCGCSGCSGAGSCPSAGKDKDSMRCDTK</sequence>
<evidence type="ECO:0000256" key="1">
    <source>
        <dbReference type="SAM" id="MobiDB-lite"/>
    </source>
</evidence>